<accession>A0A9D4QFN7</accession>
<gene>
    <name evidence="3" type="ORF">HPB52_002320</name>
</gene>
<dbReference type="EMBL" id="JABSTV010001245">
    <property type="protein sequence ID" value="KAH7981968.1"/>
    <property type="molecule type" value="Genomic_DNA"/>
</dbReference>
<feature type="compositionally biased region" description="Low complexity" evidence="1">
    <location>
        <begin position="139"/>
        <end position="148"/>
    </location>
</feature>
<reference evidence="3" key="2">
    <citation type="submission" date="2021-09" db="EMBL/GenBank/DDBJ databases">
        <authorList>
            <person name="Jia N."/>
            <person name="Wang J."/>
            <person name="Shi W."/>
            <person name="Du L."/>
            <person name="Sun Y."/>
            <person name="Zhan W."/>
            <person name="Jiang J."/>
            <person name="Wang Q."/>
            <person name="Zhang B."/>
            <person name="Ji P."/>
            <person name="Sakyi L.B."/>
            <person name="Cui X."/>
            <person name="Yuan T."/>
            <person name="Jiang B."/>
            <person name="Yang W."/>
            <person name="Lam T.T.-Y."/>
            <person name="Chang Q."/>
            <person name="Ding S."/>
            <person name="Wang X."/>
            <person name="Zhu J."/>
            <person name="Ruan X."/>
            <person name="Zhao L."/>
            <person name="Wei J."/>
            <person name="Que T."/>
            <person name="Du C."/>
            <person name="Cheng J."/>
            <person name="Dai P."/>
            <person name="Han X."/>
            <person name="Huang E."/>
            <person name="Gao Y."/>
            <person name="Liu J."/>
            <person name="Shao H."/>
            <person name="Ye R."/>
            <person name="Li L."/>
            <person name="Wei W."/>
            <person name="Wang X."/>
            <person name="Wang C."/>
            <person name="Huo Q."/>
            <person name="Li W."/>
            <person name="Guo W."/>
            <person name="Chen H."/>
            <person name="Chen S."/>
            <person name="Zhou L."/>
            <person name="Zhou L."/>
            <person name="Ni X."/>
            <person name="Tian J."/>
            <person name="Zhou Y."/>
            <person name="Sheng Y."/>
            <person name="Liu T."/>
            <person name="Pan Y."/>
            <person name="Xia L."/>
            <person name="Li J."/>
            <person name="Zhao F."/>
            <person name="Cao W."/>
        </authorList>
    </citation>
    <scope>NUCLEOTIDE SEQUENCE</scope>
    <source>
        <strain evidence="3">Rsan-2018</strain>
        <tissue evidence="3">Larvae</tissue>
    </source>
</reference>
<feature type="compositionally biased region" description="Polar residues" evidence="1">
    <location>
        <begin position="126"/>
        <end position="136"/>
    </location>
</feature>
<dbReference type="SMART" id="SM00315">
    <property type="entry name" value="RGS"/>
    <property type="match status" value="1"/>
</dbReference>
<reference evidence="3" key="1">
    <citation type="journal article" date="2020" name="Cell">
        <title>Large-Scale Comparative Analyses of Tick Genomes Elucidate Their Genetic Diversity and Vector Capacities.</title>
        <authorList>
            <consortium name="Tick Genome and Microbiome Consortium (TIGMIC)"/>
            <person name="Jia N."/>
            <person name="Wang J."/>
            <person name="Shi W."/>
            <person name="Du L."/>
            <person name="Sun Y."/>
            <person name="Zhan W."/>
            <person name="Jiang J.F."/>
            <person name="Wang Q."/>
            <person name="Zhang B."/>
            <person name="Ji P."/>
            <person name="Bell-Sakyi L."/>
            <person name="Cui X.M."/>
            <person name="Yuan T.T."/>
            <person name="Jiang B.G."/>
            <person name="Yang W.F."/>
            <person name="Lam T.T."/>
            <person name="Chang Q.C."/>
            <person name="Ding S.J."/>
            <person name="Wang X.J."/>
            <person name="Zhu J.G."/>
            <person name="Ruan X.D."/>
            <person name="Zhao L."/>
            <person name="Wei J.T."/>
            <person name="Ye R.Z."/>
            <person name="Que T.C."/>
            <person name="Du C.H."/>
            <person name="Zhou Y.H."/>
            <person name="Cheng J.X."/>
            <person name="Dai P.F."/>
            <person name="Guo W.B."/>
            <person name="Han X.H."/>
            <person name="Huang E.J."/>
            <person name="Li L.F."/>
            <person name="Wei W."/>
            <person name="Gao Y.C."/>
            <person name="Liu J.Z."/>
            <person name="Shao H.Z."/>
            <person name="Wang X."/>
            <person name="Wang C.C."/>
            <person name="Yang T.C."/>
            <person name="Huo Q.B."/>
            <person name="Li W."/>
            <person name="Chen H.Y."/>
            <person name="Chen S.E."/>
            <person name="Zhou L.G."/>
            <person name="Ni X.B."/>
            <person name="Tian J.H."/>
            <person name="Sheng Y."/>
            <person name="Liu T."/>
            <person name="Pan Y.S."/>
            <person name="Xia L.Y."/>
            <person name="Li J."/>
            <person name="Zhao F."/>
            <person name="Cao W.C."/>
        </authorList>
    </citation>
    <scope>NUCLEOTIDE SEQUENCE</scope>
    <source>
        <strain evidence="3">Rsan-2018</strain>
    </source>
</reference>
<protein>
    <recommendedName>
        <fullName evidence="2">RGS domain-containing protein</fullName>
    </recommendedName>
</protein>
<dbReference type="InterPro" id="IPR044926">
    <property type="entry name" value="RGS_subdomain_2"/>
</dbReference>
<dbReference type="VEuPathDB" id="VectorBase:RSAN_032174"/>
<dbReference type="Pfam" id="PF00615">
    <property type="entry name" value="RGS"/>
    <property type="match status" value="1"/>
</dbReference>
<dbReference type="Gene3D" id="1.10.167.10">
    <property type="entry name" value="Regulator of G-protein Signalling 4, domain 2"/>
    <property type="match status" value="1"/>
</dbReference>
<organism evidence="3 4">
    <name type="scientific">Rhipicephalus sanguineus</name>
    <name type="common">Brown dog tick</name>
    <name type="synonym">Ixodes sanguineus</name>
    <dbReference type="NCBI Taxonomy" id="34632"/>
    <lineage>
        <taxon>Eukaryota</taxon>
        <taxon>Metazoa</taxon>
        <taxon>Ecdysozoa</taxon>
        <taxon>Arthropoda</taxon>
        <taxon>Chelicerata</taxon>
        <taxon>Arachnida</taxon>
        <taxon>Acari</taxon>
        <taxon>Parasitiformes</taxon>
        <taxon>Ixodida</taxon>
        <taxon>Ixodoidea</taxon>
        <taxon>Ixodidae</taxon>
        <taxon>Rhipicephalinae</taxon>
        <taxon>Rhipicephalus</taxon>
        <taxon>Rhipicephalus</taxon>
    </lineage>
</organism>
<dbReference type="PANTHER" id="PTHR10845">
    <property type="entry name" value="REGULATOR OF G PROTEIN SIGNALING"/>
    <property type="match status" value="1"/>
</dbReference>
<comment type="caution">
    <text evidence="3">The sequence shown here is derived from an EMBL/GenBank/DDBJ whole genome shotgun (WGS) entry which is preliminary data.</text>
</comment>
<sequence length="311" mass="35613">MADSLNTSKIGCVPARVEVSRSLKNLPFVSRVGYRRSRPKICSSERASFRKKRPALFLCILRCFSLLWREFGEKLRAARWPLPGWPDGSDVRRTGDYRSVTQMGPLIGPRPRALSAQLMRDMPEVTSDSAVPTQRQSSKKMSSGCISSEPQQEKLHKNCLIELLPSNLLRRRPAPSVRPTPEEAKEWARSFRHLTASKYGLALFHVFLAREYSEENIEFWLACEELKTCRPNKLSVKAQRIFEEFIAPHSPKEVNLDALTRAEVTASLTKRPDRTCLDLAQRRVQGLLERDAYLRFLQCELYQELCKPPAP</sequence>
<dbReference type="InterPro" id="IPR036305">
    <property type="entry name" value="RGS_sf"/>
</dbReference>
<proteinExistence type="predicted"/>
<dbReference type="AlphaFoldDB" id="A0A9D4QFN7"/>
<dbReference type="FunFam" id="1.10.167.10:FF:000001">
    <property type="entry name" value="Putative regulator of g-protein signaling 12"/>
    <property type="match status" value="1"/>
</dbReference>
<dbReference type="SUPFAM" id="SSF48097">
    <property type="entry name" value="Regulator of G-protein signaling, RGS"/>
    <property type="match status" value="1"/>
</dbReference>
<feature type="region of interest" description="Disordered" evidence="1">
    <location>
        <begin position="125"/>
        <end position="151"/>
    </location>
</feature>
<evidence type="ECO:0000256" key="1">
    <source>
        <dbReference type="SAM" id="MobiDB-lite"/>
    </source>
</evidence>
<keyword evidence="4" id="KW-1185">Reference proteome</keyword>
<evidence type="ECO:0000313" key="4">
    <source>
        <dbReference type="Proteomes" id="UP000821837"/>
    </source>
</evidence>
<dbReference type="InterPro" id="IPR016137">
    <property type="entry name" value="RGS"/>
</dbReference>
<evidence type="ECO:0000259" key="2">
    <source>
        <dbReference type="PROSITE" id="PS50132"/>
    </source>
</evidence>
<dbReference type="PANTHER" id="PTHR10845:SF259">
    <property type="entry name" value="RGS DOMAIN-CONTAINING PROTEIN-RELATED"/>
    <property type="match status" value="1"/>
</dbReference>
<dbReference type="PROSITE" id="PS50132">
    <property type="entry name" value="RGS"/>
    <property type="match status" value="1"/>
</dbReference>
<dbReference type="PRINTS" id="PR01301">
    <property type="entry name" value="RGSPROTEIN"/>
</dbReference>
<feature type="domain" description="RGS" evidence="2">
    <location>
        <begin position="190"/>
        <end position="306"/>
    </location>
</feature>
<evidence type="ECO:0000313" key="3">
    <source>
        <dbReference type="EMBL" id="KAH7981968.1"/>
    </source>
</evidence>
<name>A0A9D4QFN7_RHISA</name>
<dbReference type="Proteomes" id="UP000821837">
    <property type="component" value="Chromosome 1"/>
</dbReference>